<sequence length="559" mass="62257">MSGPEIPIPTSLTQVPEPLTLIGSISDGKVKSPEWVKSASLRHWDILSYRFISSLNRDSNSASLRVRPRSPVICTMQITKDNAAWALYVLLATVFAVGIARWTRKLQARRAFAISRGCLPPRSRAPVKDPIFGLDFIYDAIFNKSSDRYLEGTLKSFRELGTTYTMSRWAMSVFYTCDSLNMKQVLAGSFEDFGLPGTRVTALSSFVGDGIFTLDNDPWYHTRVSLKPMVARSDKETIHGILEHNFQAMLRLLPTDGSSVNLQDIFFRLVMDFATEYLTGNSTRMLDNEGARGDTAQQFVSDYMTCSTEVITRLGLGPLQHLRFNSNANKAKKAVDRDDFLTQLTGMTTDRMVLRNQLLHILIATRDTVASTLSNLFFVLARNPQCYGKLRAEVLAISGTGPPSTGQLKQMEYARWCVNESLRLHPVIPIGGRQARRDTVLPHGGGADGESPLLVPKGTIVMFNVYAMHRDDKVFGANVEAFCPERWENLRPGWAYLPFSGGPRICMGQHIALTVMQYVLVRMAQSFSSIDGVGDGDWVEQYALATTCRGGVHVNLRKA</sequence>
<evidence type="ECO:0000313" key="2">
    <source>
        <dbReference type="Proteomes" id="UP001638806"/>
    </source>
</evidence>
<dbReference type="Proteomes" id="UP001638806">
    <property type="component" value="Unassembled WGS sequence"/>
</dbReference>
<protein>
    <submittedName>
        <fullName evidence="1">Uncharacterized protein</fullName>
    </submittedName>
</protein>
<comment type="caution">
    <text evidence="1">The sequence shown here is derived from an EMBL/GenBank/DDBJ whole genome shotgun (WGS) entry which is preliminary data.</text>
</comment>
<keyword evidence="2" id="KW-1185">Reference proteome</keyword>
<gene>
    <name evidence="1" type="ORF">ACCO45_008956</name>
</gene>
<organism evidence="1 2">
    <name type="scientific">Purpureocillium lilacinum</name>
    <name type="common">Paecilomyces lilacinus</name>
    <dbReference type="NCBI Taxonomy" id="33203"/>
    <lineage>
        <taxon>Eukaryota</taxon>
        <taxon>Fungi</taxon>
        <taxon>Dikarya</taxon>
        <taxon>Ascomycota</taxon>
        <taxon>Pezizomycotina</taxon>
        <taxon>Sordariomycetes</taxon>
        <taxon>Hypocreomycetidae</taxon>
        <taxon>Hypocreales</taxon>
        <taxon>Ophiocordycipitaceae</taxon>
        <taxon>Purpureocillium</taxon>
    </lineage>
</organism>
<dbReference type="EMBL" id="JBGNUJ010000008">
    <property type="protein sequence ID" value="KAL3956110.1"/>
    <property type="molecule type" value="Genomic_DNA"/>
</dbReference>
<evidence type="ECO:0000313" key="1">
    <source>
        <dbReference type="EMBL" id="KAL3956110.1"/>
    </source>
</evidence>
<accession>A0ACC4DIC0</accession>
<reference evidence="1" key="1">
    <citation type="submission" date="2024-12" db="EMBL/GenBank/DDBJ databases">
        <title>Comparative genomics and development of molecular markers within Purpureocillium lilacinum and among Purpureocillium species.</title>
        <authorList>
            <person name="Yeh Z.-Y."/>
            <person name="Ni N.-T."/>
            <person name="Lo P.-H."/>
            <person name="Mushyakhwo K."/>
            <person name="Lin C.-F."/>
            <person name="Nai Y.-S."/>
        </authorList>
    </citation>
    <scope>NUCLEOTIDE SEQUENCE</scope>
    <source>
        <strain evidence="1">NCHU-NPUST-175</strain>
    </source>
</reference>
<proteinExistence type="predicted"/>
<name>A0ACC4DIC0_PURLI</name>